<dbReference type="SUPFAM" id="SSF75304">
    <property type="entry name" value="Amidase signature (AS) enzymes"/>
    <property type="match status" value="1"/>
</dbReference>
<dbReference type="InterPro" id="IPR036928">
    <property type="entry name" value="AS_sf"/>
</dbReference>
<keyword evidence="5" id="KW-1185">Reference proteome</keyword>
<gene>
    <name evidence="4" type="ORF">CBER1_10374</name>
</gene>
<reference evidence="5" key="1">
    <citation type="journal article" date="2017" name="bioRxiv">
        <title>Conservation of a gene cluster reveals novel cercosporin biosynthetic mechanisms and extends production to the genus Colletotrichum.</title>
        <authorList>
            <person name="de Jonge R."/>
            <person name="Ebert M.K."/>
            <person name="Huitt-Roehl C.R."/>
            <person name="Pal P."/>
            <person name="Suttle J.C."/>
            <person name="Spanner R.E."/>
            <person name="Neubauer J.D."/>
            <person name="Jurick W.M.II."/>
            <person name="Stott K.A."/>
            <person name="Secor G.A."/>
            <person name="Thomma B.P.H.J."/>
            <person name="Van de Peer Y."/>
            <person name="Townsend C.A."/>
            <person name="Bolton M.D."/>
        </authorList>
    </citation>
    <scope>NUCLEOTIDE SEQUENCE [LARGE SCALE GENOMIC DNA]</scope>
    <source>
        <strain evidence="5">CBS538.71</strain>
    </source>
</reference>
<dbReference type="Pfam" id="PF01425">
    <property type="entry name" value="Amidase"/>
    <property type="match status" value="1"/>
</dbReference>
<dbReference type="OrthoDB" id="6428749at2759"/>
<dbReference type="InterPro" id="IPR023631">
    <property type="entry name" value="Amidase_dom"/>
</dbReference>
<comment type="caution">
    <text evidence="4">The sequence shown here is derived from an EMBL/GenBank/DDBJ whole genome shotgun (WGS) entry which is preliminary data.</text>
</comment>
<evidence type="ECO:0000313" key="4">
    <source>
        <dbReference type="EMBL" id="PPJ52457.1"/>
    </source>
</evidence>
<evidence type="ECO:0000256" key="2">
    <source>
        <dbReference type="ARBA" id="ARBA00022801"/>
    </source>
</evidence>
<dbReference type="STRING" id="357750.A0A2S6BYA6"/>
<name>A0A2S6BYA6_9PEZI</name>
<accession>A0A2S6BYA6</accession>
<dbReference type="Gene3D" id="3.90.1300.10">
    <property type="entry name" value="Amidase signature (AS) domain"/>
    <property type="match status" value="1"/>
</dbReference>
<dbReference type="PANTHER" id="PTHR46072:SF5">
    <property type="entry name" value="GENERAL AMIDASE-C"/>
    <property type="match status" value="1"/>
</dbReference>
<evidence type="ECO:0000313" key="5">
    <source>
        <dbReference type="Proteomes" id="UP000237631"/>
    </source>
</evidence>
<comment type="similarity">
    <text evidence="1">Belongs to the amidase family.</text>
</comment>
<keyword evidence="2" id="KW-0378">Hydrolase</keyword>
<proteinExistence type="inferred from homology"/>
<dbReference type="GO" id="GO:0016787">
    <property type="term" value="F:hydrolase activity"/>
    <property type="evidence" value="ECO:0007669"/>
    <property type="project" value="UniProtKB-KW"/>
</dbReference>
<dbReference type="AlphaFoldDB" id="A0A2S6BYA6"/>
<sequence length="547" mass="59795">MTRTIDYQAISKQKREQRASRIPKEWTLPAHVKLGNNVLDVPATCGLLTARELEITGKNDAVAIVQKIRARTYTAEEVTRAFCKRAAIAQQVSNCLTEIFFDDAIERSKELDREQNANPDAPLRPLHGLPISLKDSFRVPGYDSTVGMICWANLPDTTYSALPQLLVDLGAVLYCKTNIAQTMMTADSDNNVFGRTVNPVSAKLTAGGSSGGEGALIALRGSVLGIGTDVAGNIRIPSICNGIYGLRTSAGVVAYAGQRSPVPPGMAGVAAVAGPMATSLRTCEYFMKIMIEAEPWKYDPSCLHLPWNSCERVKPSRVGVVLDDGAFTPWPPVRRTMHESVAKLERAGIEVVHLNLPDVQEAIVVTHRMYALDGCKFVQARLKESGEPQVESVKRVNLAGIPSATLEDYFELNAARSRIQRTYQNLWQAHKLDAILMPGASTTATPHDEWGPVNYTALWNFLDYPTVILPTGTVTSTDVADGLNNAKYGEADRRNYQLYTGPSDFQGAALTVQLVGMQQEDQRLLQIATTIDKILGDQQSQVQNGHR</sequence>
<evidence type="ECO:0000256" key="1">
    <source>
        <dbReference type="ARBA" id="ARBA00009199"/>
    </source>
</evidence>
<dbReference type="PIRSF" id="PIRSF001221">
    <property type="entry name" value="Amidase_fungi"/>
    <property type="match status" value="1"/>
</dbReference>
<evidence type="ECO:0000259" key="3">
    <source>
        <dbReference type="Pfam" id="PF01425"/>
    </source>
</evidence>
<organism evidence="4 5">
    <name type="scientific">Cercospora berteroae</name>
    <dbReference type="NCBI Taxonomy" id="357750"/>
    <lineage>
        <taxon>Eukaryota</taxon>
        <taxon>Fungi</taxon>
        <taxon>Dikarya</taxon>
        <taxon>Ascomycota</taxon>
        <taxon>Pezizomycotina</taxon>
        <taxon>Dothideomycetes</taxon>
        <taxon>Dothideomycetidae</taxon>
        <taxon>Mycosphaerellales</taxon>
        <taxon>Mycosphaerellaceae</taxon>
        <taxon>Cercospora</taxon>
    </lineage>
</organism>
<protein>
    <recommendedName>
        <fullName evidence="3">Amidase domain-containing protein</fullName>
    </recommendedName>
</protein>
<dbReference type="PANTHER" id="PTHR46072">
    <property type="entry name" value="AMIDASE-RELATED-RELATED"/>
    <property type="match status" value="1"/>
</dbReference>
<dbReference type="EMBL" id="PNEN01001695">
    <property type="protein sequence ID" value="PPJ52457.1"/>
    <property type="molecule type" value="Genomic_DNA"/>
</dbReference>
<dbReference type="Proteomes" id="UP000237631">
    <property type="component" value="Unassembled WGS sequence"/>
</dbReference>
<feature type="domain" description="Amidase" evidence="3">
    <location>
        <begin position="77"/>
        <end position="525"/>
    </location>
</feature>